<dbReference type="GO" id="GO:0022857">
    <property type="term" value="F:transmembrane transporter activity"/>
    <property type="evidence" value="ECO:0007669"/>
    <property type="project" value="InterPro"/>
</dbReference>
<keyword evidence="8" id="KW-1185">Reference proteome</keyword>
<evidence type="ECO:0000256" key="6">
    <source>
        <dbReference type="SAM" id="Phobius"/>
    </source>
</evidence>
<dbReference type="InterPro" id="IPR002293">
    <property type="entry name" value="AA/rel_permease1"/>
</dbReference>
<feature type="transmembrane region" description="Helical" evidence="6">
    <location>
        <begin position="398"/>
        <end position="416"/>
    </location>
</feature>
<dbReference type="STRING" id="1355015.LK06_025905"/>
<name>A0A221P4M2_9ACTN</name>
<evidence type="ECO:0000256" key="1">
    <source>
        <dbReference type="ARBA" id="ARBA00004651"/>
    </source>
</evidence>
<dbReference type="Proteomes" id="UP000031501">
    <property type="component" value="Chromosome"/>
</dbReference>
<feature type="transmembrane region" description="Helical" evidence="6">
    <location>
        <begin position="152"/>
        <end position="171"/>
    </location>
</feature>
<feature type="transmembrane region" description="Helical" evidence="6">
    <location>
        <begin position="371"/>
        <end position="392"/>
    </location>
</feature>
<feature type="transmembrane region" description="Helical" evidence="6">
    <location>
        <begin position="91"/>
        <end position="113"/>
    </location>
</feature>
<dbReference type="OrthoDB" id="9762947at2"/>
<evidence type="ECO:0000256" key="4">
    <source>
        <dbReference type="ARBA" id="ARBA00022989"/>
    </source>
</evidence>
<reference evidence="7 8" key="1">
    <citation type="submission" date="2017-07" db="EMBL/GenBank/DDBJ databases">
        <title>Genome sequence of Streptomyces pluripotens MUSC 137T.</title>
        <authorList>
            <person name="Ser H.-L."/>
            <person name="Lee L.-H."/>
        </authorList>
    </citation>
    <scope>NUCLEOTIDE SEQUENCE [LARGE SCALE GENOMIC DNA]</scope>
    <source>
        <strain evidence="7 8">MUSC 137</strain>
    </source>
</reference>
<feature type="transmembrane region" description="Helical" evidence="6">
    <location>
        <begin position="183"/>
        <end position="201"/>
    </location>
</feature>
<dbReference type="PANTHER" id="PTHR42770:SF11">
    <property type="entry name" value="INNER MEMBRANE TRANSPORT PROTEIN YBAT"/>
    <property type="match status" value="1"/>
</dbReference>
<protein>
    <submittedName>
        <fullName evidence="7">Amino acid permease</fullName>
    </submittedName>
</protein>
<feature type="transmembrane region" description="Helical" evidence="6">
    <location>
        <begin position="264"/>
        <end position="292"/>
    </location>
</feature>
<gene>
    <name evidence="7" type="ORF">LK07_27060</name>
</gene>
<feature type="transmembrane region" description="Helical" evidence="6">
    <location>
        <begin position="125"/>
        <end position="145"/>
    </location>
</feature>
<proteinExistence type="predicted"/>
<feature type="transmembrane region" description="Helical" evidence="6">
    <location>
        <begin position="340"/>
        <end position="359"/>
    </location>
</feature>
<dbReference type="InterPro" id="IPR050367">
    <property type="entry name" value="APC_superfamily"/>
</dbReference>
<feature type="transmembrane region" description="Helical" evidence="6">
    <location>
        <begin position="222"/>
        <end position="244"/>
    </location>
</feature>
<dbReference type="EMBL" id="CP022433">
    <property type="protein sequence ID" value="ASN27074.1"/>
    <property type="molecule type" value="Genomic_DNA"/>
</dbReference>
<evidence type="ECO:0000256" key="3">
    <source>
        <dbReference type="ARBA" id="ARBA00022692"/>
    </source>
</evidence>
<comment type="subcellular location">
    <subcellularLocation>
        <location evidence="1">Cell membrane</location>
        <topology evidence="1">Multi-pass membrane protein</topology>
    </subcellularLocation>
</comment>
<dbReference type="PANTHER" id="PTHR42770">
    <property type="entry name" value="AMINO ACID TRANSPORTER-RELATED"/>
    <property type="match status" value="1"/>
</dbReference>
<evidence type="ECO:0000313" key="7">
    <source>
        <dbReference type="EMBL" id="ASN27074.1"/>
    </source>
</evidence>
<dbReference type="KEGG" id="splu:LK06_025905"/>
<sequence length="434" mass="44561">MQRRRETGLGVPALVSIGIGGMVGGGIFSVLGLTVQVAGAGAYISFLVGGTVAALTGVSYAVLSVRIRSRGGTAAFLDRAFGPRLAGPLNLLLWLSYFVMLGLYAIAFGAYLAALLGLSADWRRVLASAVVVCFTALNLAGAKVVGRAEELLVYFKLVVLMLFCIGGLAFVDTSRVAPSAYPHGGAIVYAGCLIFLAYEGFELIANAAEDAAQPERSLPRAYLISIGTVIALYVLVAFVAVGNLTGQQIAQNRDYALAVAARPLLGQAGFTLIAIAAVVSTASAINATLYGTAKFTYLMARHGELPEHLAEPVWNRPIGGLLATAGGTLLIVNLVDIEGISLMGSAGFLLVFAAVNLAAARLADAGTGTRAAAAIGVAACVICLVALIVYAATNIPRQLMVLGAMLVLAVLGEIVIQARGRKLPEGARAASPGA</sequence>
<feature type="transmembrane region" description="Helical" evidence="6">
    <location>
        <begin position="12"/>
        <end position="34"/>
    </location>
</feature>
<evidence type="ECO:0000256" key="5">
    <source>
        <dbReference type="ARBA" id="ARBA00023136"/>
    </source>
</evidence>
<keyword evidence="3 6" id="KW-0812">Transmembrane</keyword>
<feature type="transmembrane region" description="Helical" evidence="6">
    <location>
        <begin position="313"/>
        <end position="334"/>
    </location>
</feature>
<organism evidence="7 8">
    <name type="scientific">Streptomyces pluripotens</name>
    <dbReference type="NCBI Taxonomy" id="1355015"/>
    <lineage>
        <taxon>Bacteria</taxon>
        <taxon>Bacillati</taxon>
        <taxon>Actinomycetota</taxon>
        <taxon>Actinomycetes</taxon>
        <taxon>Kitasatosporales</taxon>
        <taxon>Streptomycetaceae</taxon>
        <taxon>Streptomyces</taxon>
    </lineage>
</organism>
<dbReference type="GO" id="GO:0005886">
    <property type="term" value="C:plasma membrane"/>
    <property type="evidence" value="ECO:0007669"/>
    <property type="project" value="UniProtKB-SubCell"/>
</dbReference>
<accession>A0A221P4M2</accession>
<dbReference type="RefSeq" id="WP_078858731.1">
    <property type="nucleotide sequence ID" value="NZ_CP021080.1"/>
</dbReference>
<dbReference type="PIRSF" id="PIRSF006060">
    <property type="entry name" value="AA_transporter"/>
    <property type="match status" value="1"/>
</dbReference>
<keyword evidence="4 6" id="KW-1133">Transmembrane helix</keyword>
<dbReference type="Gene3D" id="1.20.1740.10">
    <property type="entry name" value="Amino acid/polyamine transporter I"/>
    <property type="match status" value="1"/>
</dbReference>
<evidence type="ECO:0000256" key="2">
    <source>
        <dbReference type="ARBA" id="ARBA00022475"/>
    </source>
</evidence>
<evidence type="ECO:0000313" key="8">
    <source>
        <dbReference type="Proteomes" id="UP000031501"/>
    </source>
</evidence>
<feature type="transmembrane region" description="Helical" evidence="6">
    <location>
        <begin position="40"/>
        <end position="63"/>
    </location>
</feature>
<keyword evidence="2" id="KW-1003">Cell membrane</keyword>
<keyword evidence="5 6" id="KW-0472">Membrane</keyword>
<dbReference type="AlphaFoldDB" id="A0A221P4M2"/>
<dbReference type="Pfam" id="PF13520">
    <property type="entry name" value="AA_permease_2"/>
    <property type="match status" value="1"/>
</dbReference>